<dbReference type="Pfam" id="PF02153">
    <property type="entry name" value="PDH_N"/>
    <property type="match status" value="1"/>
</dbReference>
<organism evidence="5 6">
    <name type="scientific">[Haemophilus] felis</name>
    <dbReference type="NCBI Taxonomy" id="123822"/>
    <lineage>
        <taxon>Bacteria</taxon>
        <taxon>Pseudomonadati</taxon>
        <taxon>Pseudomonadota</taxon>
        <taxon>Gammaproteobacteria</taxon>
        <taxon>Pasteurellales</taxon>
        <taxon>Pasteurellaceae</taxon>
    </lineage>
</organism>
<accession>A0A1T0B6S3</accession>
<dbReference type="PIRSF" id="PIRSF001499">
    <property type="entry name" value="Chor_mut_pdh_Tpr"/>
    <property type="match status" value="1"/>
</dbReference>
<dbReference type="OrthoDB" id="6198144at2"/>
<keyword evidence="2" id="KW-0963">Cytoplasm</keyword>
<dbReference type="GO" id="GO:0006571">
    <property type="term" value="P:tyrosine biosynthetic process"/>
    <property type="evidence" value="ECO:0007669"/>
    <property type="project" value="UniProtKB-UniPathway"/>
</dbReference>
<dbReference type="InterPro" id="IPR036979">
    <property type="entry name" value="CM_dom_sf"/>
</dbReference>
<dbReference type="InterPro" id="IPR008244">
    <property type="entry name" value="Chor_mut/prephenate_DH_T"/>
</dbReference>
<dbReference type="UniPathway" id="UPA00120">
    <property type="reaction ID" value="UER00203"/>
</dbReference>
<dbReference type="STRING" id="123822.B0188_03165"/>
<proteinExistence type="predicted"/>
<dbReference type="PROSITE" id="PS51168">
    <property type="entry name" value="CHORISMATE_MUT_2"/>
    <property type="match status" value="1"/>
</dbReference>
<dbReference type="GO" id="GO:0070403">
    <property type="term" value="F:NAD+ binding"/>
    <property type="evidence" value="ECO:0007669"/>
    <property type="project" value="InterPro"/>
</dbReference>
<dbReference type="NCBIfam" id="TIGR01799">
    <property type="entry name" value="CM_T"/>
    <property type="match status" value="1"/>
</dbReference>
<dbReference type="EMBL" id="MUYB01000012">
    <property type="protein sequence ID" value="OOS05794.1"/>
    <property type="molecule type" value="Genomic_DNA"/>
</dbReference>
<dbReference type="InterPro" id="IPR050812">
    <property type="entry name" value="Preph/Arog_dehydrog"/>
</dbReference>
<dbReference type="InterPro" id="IPR008927">
    <property type="entry name" value="6-PGluconate_DH-like_C_sf"/>
</dbReference>
<name>A0A1T0B6S3_9PAST</name>
<dbReference type="InterPro" id="IPR002701">
    <property type="entry name" value="CM_II_prokaryot"/>
</dbReference>
<dbReference type="SUPFAM" id="SSF48600">
    <property type="entry name" value="Chorismate mutase II"/>
    <property type="match status" value="1"/>
</dbReference>
<keyword evidence="1 2" id="KW-0560">Oxidoreductase</keyword>
<dbReference type="InterPro" id="IPR003099">
    <property type="entry name" value="Prephen_DH"/>
</dbReference>
<dbReference type="Pfam" id="PF20463">
    <property type="entry name" value="PDH_C"/>
    <property type="match status" value="1"/>
</dbReference>
<keyword evidence="6" id="KW-1185">Reference proteome</keyword>
<keyword evidence="2" id="KW-0827">Tyrosine biosynthesis</keyword>
<dbReference type="SUPFAM" id="SSF48179">
    <property type="entry name" value="6-phosphogluconate dehydrogenase C-terminal domain-like"/>
    <property type="match status" value="1"/>
</dbReference>
<dbReference type="SMART" id="SM00830">
    <property type="entry name" value="CM_2"/>
    <property type="match status" value="1"/>
</dbReference>
<keyword evidence="2" id="KW-0413">Isomerase</keyword>
<dbReference type="GO" id="GO:0004106">
    <property type="term" value="F:chorismate mutase activity"/>
    <property type="evidence" value="ECO:0007669"/>
    <property type="project" value="InterPro"/>
</dbReference>
<keyword evidence="2" id="KW-0028">Amino-acid biosynthesis</keyword>
<comment type="pathway">
    <text evidence="2">Metabolic intermediate biosynthesis; prephenate biosynthesis; prephenate from chorismate: step 1/1.</text>
</comment>
<comment type="pathway">
    <text evidence="2">Amino-acid biosynthesis; L-tyrosine biosynthesis; (4-hydroxyphenyl)pyruvate from prephenate (NAD(+) route): step 1/1.</text>
</comment>
<evidence type="ECO:0000313" key="5">
    <source>
        <dbReference type="EMBL" id="OOS05794.1"/>
    </source>
</evidence>
<dbReference type="GO" id="GO:0004665">
    <property type="term" value="F:prephenate dehydrogenase (NADP+) activity"/>
    <property type="evidence" value="ECO:0007669"/>
    <property type="project" value="InterPro"/>
</dbReference>
<reference evidence="5 6" key="1">
    <citation type="submission" date="2017-02" db="EMBL/GenBank/DDBJ databases">
        <title>Draft genome sequence of Haemophilus felis CCUG 31170 type strain.</title>
        <authorList>
            <person name="Engstrom-Jakobsson H."/>
            <person name="Salva-Serra F."/>
            <person name="Thorell K."/>
            <person name="Gonzales-Siles L."/>
            <person name="Karlsson R."/>
            <person name="Boulund F."/>
            <person name="Engstrand L."/>
            <person name="Kristiansson E."/>
            <person name="Moore E."/>
        </authorList>
    </citation>
    <scope>NUCLEOTIDE SEQUENCE [LARGE SCALE GENOMIC DNA]</scope>
    <source>
        <strain evidence="5 6">CCUG 31170</strain>
    </source>
</reference>
<feature type="domain" description="Chorismate mutase" evidence="3">
    <location>
        <begin position="1"/>
        <end position="90"/>
    </location>
</feature>
<dbReference type="InterPro" id="IPR011277">
    <property type="entry name" value="CM_T"/>
</dbReference>
<dbReference type="SUPFAM" id="SSF51735">
    <property type="entry name" value="NAD(P)-binding Rossmann-fold domains"/>
    <property type="match status" value="1"/>
</dbReference>
<dbReference type="GO" id="GO:0005737">
    <property type="term" value="C:cytoplasm"/>
    <property type="evidence" value="ECO:0007669"/>
    <property type="project" value="UniProtKB-SubCell"/>
</dbReference>
<protein>
    <recommendedName>
        <fullName evidence="2">T-protein</fullName>
    </recommendedName>
</protein>
<evidence type="ECO:0000313" key="6">
    <source>
        <dbReference type="Proteomes" id="UP000190023"/>
    </source>
</evidence>
<dbReference type="InterPro" id="IPR046825">
    <property type="entry name" value="PDH_C"/>
</dbReference>
<dbReference type="GO" id="GO:0008977">
    <property type="term" value="F:prephenate dehydrogenase (NAD+) activity"/>
    <property type="evidence" value="ECO:0007669"/>
    <property type="project" value="InterPro"/>
</dbReference>
<comment type="caution">
    <text evidence="5">The sequence shown here is derived from an EMBL/GenBank/DDBJ whole genome shotgun (WGS) entry which is preliminary data.</text>
</comment>
<evidence type="ECO:0000256" key="1">
    <source>
        <dbReference type="ARBA" id="ARBA00023002"/>
    </source>
</evidence>
<dbReference type="PANTHER" id="PTHR21363:SF0">
    <property type="entry name" value="PREPHENATE DEHYDROGENASE [NADP(+)]"/>
    <property type="match status" value="1"/>
</dbReference>
<dbReference type="PANTHER" id="PTHR21363">
    <property type="entry name" value="PREPHENATE DEHYDROGENASE"/>
    <property type="match status" value="1"/>
</dbReference>
<dbReference type="AlphaFoldDB" id="A0A1T0B6S3"/>
<dbReference type="UniPathway" id="UPA00122">
    <property type="reaction ID" value="UER00961"/>
</dbReference>
<dbReference type="Proteomes" id="UP000190023">
    <property type="component" value="Unassembled WGS sequence"/>
</dbReference>
<dbReference type="Gene3D" id="1.10.3660.10">
    <property type="entry name" value="6-phosphogluconate dehydrogenase C-terminal like domain"/>
    <property type="match status" value="1"/>
</dbReference>
<comment type="subcellular location">
    <subcellularLocation>
        <location evidence="2">Cytoplasm</location>
    </subcellularLocation>
</comment>
<keyword evidence="2" id="KW-0057">Aromatic amino acid biosynthesis</keyword>
<dbReference type="Gene3D" id="3.40.50.720">
    <property type="entry name" value="NAD(P)-binding Rossmann-like Domain"/>
    <property type="match status" value="1"/>
</dbReference>
<evidence type="ECO:0000259" key="4">
    <source>
        <dbReference type="PROSITE" id="PS51176"/>
    </source>
</evidence>
<keyword evidence="2" id="KW-0520">NAD</keyword>
<dbReference type="NCBIfam" id="NF008400">
    <property type="entry name" value="PRK11199.1"/>
    <property type="match status" value="1"/>
</dbReference>
<dbReference type="Pfam" id="PF01817">
    <property type="entry name" value="CM_2"/>
    <property type="match status" value="1"/>
</dbReference>
<dbReference type="InterPro" id="IPR036263">
    <property type="entry name" value="Chorismate_II_sf"/>
</dbReference>
<dbReference type="GO" id="GO:0046417">
    <property type="term" value="P:chorismate metabolic process"/>
    <property type="evidence" value="ECO:0007669"/>
    <property type="project" value="InterPro"/>
</dbReference>
<dbReference type="Gene3D" id="1.20.59.10">
    <property type="entry name" value="Chorismate mutase"/>
    <property type="match status" value="1"/>
</dbReference>
<sequence length="375" mass="42607">MTEGLTQLRQQIDETDQALLNLLKQRLSLVKQVGEVKHQHGLPIYAPEREAQMLQARREEAEKMGISADLIEDILRRVMRESYIRENQFGFKTTNPAIRKIVIVGGNGKLGGLFARYLKASGYCIGILDKDDWPQARQIMLDADAVIVSVPITHTLATIEKLAPYLKENMLIADLTSVKKAPLQKMLEVHQGAVVGLHPMFAADITSMAKQVVACCEGRFMERAQWLLAQIQIWGAKIQHISAVEHDQSMTYIQALRHFSTFVAGLHLSRQPVQLAKLLALSSPIYRLELAMIGRLFAQDAELYADIISDKPENVEVIESLTQCYEESLKLFQQGDKTRFIQQFAEVRQWFGEYSQQFLKESRQLLQQAQDSRVD</sequence>
<dbReference type="PROSITE" id="PS51176">
    <property type="entry name" value="PDH_ADH"/>
    <property type="match status" value="1"/>
</dbReference>
<evidence type="ECO:0000259" key="3">
    <source>
        <dbReference type="PROSITE" id="PS51168"/>
    </source>
</evidence>
<feature type="domain" description="Prephenate/arogenate dehydrogenase" evidence="4">
    <location>
        <begin position="99"/>
        <end position="362"/>
    </location>
</feature>
<evidence type="ECO:0000256" key="2">
    <source>
        <dbReference type="PIRNR" id="PIRNR001499"/>
    </source>
</evidence>
<dbReference type="InterPro" id="IPR036291">
    <property type="entry name" value="NAD(P)-bd_dom_sf"/>
</dbReference>
<dbReference type="InterPro" id="IPR046826">
    <property type="entry name" value="PDH_N"/>
</dbReference>
<gene>
    <name evidence="5" type="ORF">B0188_03165</name>
</gene>